<feature type="signal peptide" evidence="1">
    <location>
        <begin position="1"/>
        <end position="37"/>
    </location>
</feature>
<dbReference type="PATRIC" id="fig|1210046.3.peg.2074"/>
<name>K1E1D7_9MICO</name>
<evidence type="ECO:0000313" key="3">
    <source>
        <dbReference type="Proteomes" id="UP000004474"/>
    </source>
</evidence>
<reference evidence="2 3" key="1">
    <citation type="journal article" date="2012" name="J. Bacteriol.">
        <title>Genome Sequence of Janibacter hoylei MTCC8307, Isolated from the Stratospheric Air.</title>
        <authorList>
            <person name="Pawar S.P."/>
            <person name="Dhotre D.P."/>
            <person name="Shetty S.A."/>
            <person name="Chowdhury S.P."/>
            <person name="Chaudhari B.L."/>
            <person name="Shouche Y.S."/>
        </authorList>
    </citation>
    <scope>NUCLEOTIDE SEQUENCE [LARGE SCALE GENOMIC DNA]</scope>
    <source>
        <strain evidence="2 3">PVAS-1</strain>
    </source>
</reference>
<proteinExistence type="predicted"/>
<evidence type="ECO:0000256" key="1">
    <source>
        <dbReference type="SAM" id="SignalP"/>
    </source>
</evidence>
<gene>
    <name evidence="2" type="ORF">B277_10810</name>
</gene>
<comment type="caution">
    <text evidence="2">The sequence shown here is derived from an EMBL/GenBank/DDBJ whole genome shotgun (WGS) entry which is preliminary data.</text>
</comment>
<dbReference type="eggNOG" id="ENOG502ZD09">
    <property type="taxonomic scope" value="Bacteria"/>
</dbReference>
<keyword evidence="1" id="KW-0732">Signal</keyword>
<evidence type="ECO:0000313" key="2">
    <source>
        <dbReference type="EMBL" id="EKA60841.1"/>
    </source>
</evidence>
<dbReference type="OrthoDB" id="5192487at2"/>
<dbReference type="EMBL" id="ALWX01000046">
    <property type="protein sequence ID" value="EKA60841.1"/>
    <property type="molecule type" value="Genomic_DNA"/>
</dbReference>
<accession>K1E1D7</accession>
<protein>
    <recommendedName>
        <fullName evidence="4">Secreted protein</fullName>
    </recommendedName>
</protein>
<dbReference type="AlphaFoldDB" id="K1E1D7"/>
<evidence type="ECO:0008006" key="4">
    <source>
        <dbReference type="Google" id="ProtNLM"/>
    </source>
</evidence>
<feature type="chain" id="PRO_5003846548" description="Secreted protein" evidence="1">
    <location>
        <begin position="38"/>
        <end position="170"/>
    </location>
</feature>
<dbReference type="Proteomes" id="UP000004474">
    <property type="component" value="Unassembled WGS sequence"/>
</dbReference>
<sequence length="170" mass="18056">MGMGILRAPARARTKLTAWAAAALLLGAVAAAGSAAARPETASTEGAALVGPETQFVGCVIRLDPKRGPYLHHNSTHTCVGVTKLRITPNGRIQLYYPYKGRTSSVAAVADETIAMRGIIVGADSSSTYATFSLYDTQRKRRLNLAKPSDYKLAASTNSNVWFAAVREAM</sequence>
<dbReference type="STRING" id="1210046.B277_10810"/>
<organism evidence="2 3">
    <name type="scientific">Janibacter hoylei PVAS-1</name>
    <dbReference type="NCBI Taxonomy" id="1210046"/>
    <lineage>
        <taxon>Bacteria</taxon>
        <taxon>Bacillati</taxon>
        <taxon>Actinomycetota</taxon>
        <taxon>Actinomycetes</taxon>
        <taxon>Micrococcales</taxon>
        <taxon>Intrasporangiaceae</taxon>
        <taxon>Janibacter</taxon>
    </lineage>
</organism>